<dbReference type="InterPro" id="IPR000182">
    <property type="entry name" value="GNAT_dom"/>
</dbReference>
<sequence>MKDNYIFIKAYQSDNVYRKSFNELAQTVFDINFEDWYQNGYWTEKYIPYSFLHKDKVIANVSVSPMKFVHNGIIKNYVQLGTVMTEEAYRNQGLIRRLMQEVDSDYSNKVDGFFLFANETVLNFYPKFGYERVKEHSFYQHTDIDCEMTARRVPMKTREDFKLLEAAVNNSCTQSSVWMIENTELIMFYATSFMNQSIYEIKNQNAYAIAEFHQGELFLHQVFSPEKVNLDRIIASFGKEVKKVTLGFTPLEDVGFQWEESKGEDTVLYGKGSSLVDMVHWKQRIPTLSHT</sequence>
<name>A0ABY7AA31_9FIRM</name>
<organism evidence="2 3">
    <name type="scientific">Lacrimispora xylanolytica</name>
    <dbReference type="NCBI Taxonomy" id="29375"/>
    <lineage>
        <taxon>Bacteria</taxon>
        <taxon>Bacillati</taxon>
        <taxon>Bacillota</taxon>
        <taxon>Clostridia</taxon>
        <taxon>Lachnospirales</taxon>
        <taxon>Lachnospiraceae</taxon>
        <taxon>Lacrimispora</taxon>
    </lineage>
</organism>
<reference evidence="2" key="1">
    <citation type="submission" date="2022-11" db="EMBL/GenBank/DDBJ databases">
        <title>Lacrimispora xylanolytica sy1, complete genome.</title>
        <authorList>
            <person name="Choi S."/>
        </authorList>
    </citation>
    <scope>NUCLEOTIDE SEQUENCE</scope>
    <source>
        <strain evidence="2">Sy1</strain>
    </source>
</reference>
<dbReference type="EMBL" id="CP113524">
    <property type="protein sequence ID" value="WAJ23416.1"/>
    <property type="molecule type" value="Genomic_DNA"/>
</dbReference>
<feature type="domain" description="N-acetyltransferase" evidence="1">
    <location>
        <begin position="15"/>
        <end position="151"/>
    </location>
</feature>
<keyword evidence="2" id="KW-0012">Acyltransferase</keyword>
<proteinExistence type="predicted"/>
<dbReference type="InterPro" id="IPR016181">
    <property type="entry name" value="Acyl_CoA_acyltransferase"/>
</dbReference>
<dbReference type="Proteomes" id="UP001163115">
    <property type="component" value="Chromosome"/>
</dbReference>
<protein>
    <submittedName>
        <fullName evidence="2">GNAT family N-acetyltransferase</fullName>
        <ecNumber evidence="2">2.3.1.-</ecNumber>
    </submittedName>
</protein>
<evidence type="ECO:0000313" key="3">
    <source>
        <dbReference type="Proteomes" id="UP001163115"/>
    </source>
</evidence>
<dbReference type="GO" id="GO:0016746">
    <property type="term" value="F:acyltransferase activity"/>
    <property type="evidence" value="ECO:0007669"/>
    <property type="project" value="UniProtKB-KW"/>
</dbReference>
<gene>
    <name evidence="2" type="ORF">OW255_17920</name>
</gene>
<dbReference type="Pfam" id="PF13527">
    <property type="entry name" value="Acetyltransf_9"/>
    <property type="match status" value="1"/>
</dbReference>
<dbReference type="SUPFAM" id="SSF55729">
    <property type="entry name" value="Acyl-CoA N-acyltransferases (Nat)"/>
    <property type="match status" value="1"/>
</dbReference>
<dbReference type="EC" id="2.3.1.-" evidence="2"/>
<accession>A0ABY7AA31</accession>
<evidence type="ECO:0000259" key="1">
    <source>
        <dbReference type="PROSITE" id="PS51186"/>
    </source>
</evidence>
<evidence type="ECO:0000313" key="2">
    <source>
        <dbReference type="EMBL" id="WAJ23416.1"/>
    </source>
</evidence>
<dbReference type="RefSeq" id="WP_268114866.1">
    <property type="nucleotide sequence ID" value="NZ_CP113524.1"/>
</dbReference>
<dbReference type="PROSITE" id="PS51186">
    <property type="entry name" value="GNAT"/>
    <property type="match status" value="1"/>
</dbReference>
<keyword evidence="3" id="KW-1185">Reference proteome</keyword>
<keyword evidence="2" id="KW-0808">Transferase</keyword>
<dbReference type="Gene3D" id="3.40.630.30">
    <property type="match status" value="1"/>
</dbReference>